<proteinExistence type="predicted"/>
<keyword evidence="6 8" id="KW-0472">Membrane</keyword>
<keyword evidence="5 8" id="KW-1133">Transmembrane helix</keyword>
<dbReference type="InterPro" id="IPR052427">
    <property type="entry name" value="Glycosyltrans_GT2/GT47"/>
</dbReference>
<evidence type="ECO:0000256" key="3">
    <source>
        <dbReference type="ARBA" id="ARBA00022679"/>
    </source>
</evidence>
<dbReference type="OrthoDB" id="5404195at2759"/>
<keyword evidence="2" id="KW-0328">Glycosyltransferase</keyword>
<evidence type="ECO:0000256" key="7">
    <source>
        <dbReference type="ARBA" id="ARBA00023180"/>
    </source>
</evidence>
<organism evidence="9">
    <name type="scientific">Petromyces alliaceus</name>
    <name type="common">Aspergillus alliaceus</name>
    <dbReference type="NCBI Taxonomy" id="209559"/>
    <lineage>
        <taxon>Eukaryota</taxon>
        <taxon>Fungi</taxon>
        <taxon>Dikarya</taxon>
        <taxon>Ascomycota</taxon>
        <taxon>Pezizomycotina</taxon>
        <taxon>Eurotiomycetes</taxon>
        <taxon>Eurotiomycetidae</taxon>
        <taxon>Eurotiales</taxon>
        <taxon>Aspergillaceae</taxon>
        <taxon>Aspergillus</taxon>
        <taxon>Aspergillus subgen. Circumdati</taxon>
    </lineage>
</organism>
<dbReference type="PANTHER" id="PTHR47844:SF1">
    <property type="entry name" value="EXOSTOSIN-LIKE 2"/>
    <property type="match status" value="1"/>
</dbReference>
<gene>
    <name evidence="9" type="ORF">BDV23DRAFT_130144</name>
</gene>
<dbReference type="EMBL" id="ML735297">
    <property type="protein sequence ID" value="KAE8387182.1"/>
    <property type="molecule type" value="Genomic_DNA"/>
</dbReference>
<evidence type="ECO:0000256" key="4">
    <source>
        <dbReference type="ARBA" id="ARBA00022692"/>
    </source>
</evidence>
<dbReference type="GO" id="GO:0016757">
    <property type="term" value="F:glycosyltransferase activity"/>
    <property type="evidence" value="ECO:0007669"/>
    <property type="project" value="UniProtKB-KW"/>
</dbReference>
<protein>
    <submittedName>
        <fullName evidence="9">Uncharacterized protein</fullName>
    </submittedName>
</protein>
<evidence type="ECO:0000256" key="5">
    <source>
        <dbReference type="ARBA" id="ARBA00022989"/>
    </source>
</evidence>
<reference evidence="9" key="1">
    <citation type="submission" date="2019-04" db="EMBL/GenBank/DDBJ databases">
        <title>Friends and foes A comparative genomics studyof 23 Aspergillus species from section Flavi.</title>
        <authorList>
            <consortium name="DOE Joint Genome Institute"/>
            <person name="Kjaerbolling I."/>
            <person name="Vesth T."/>
            <person name="Frisvad J.C."/>
            <person name="Nybo J.L."/>
            <person name="Theobald S."/>
            <person name="Kildgaard S."/>
            <person name="Isbrandt T."/>
            <person name="Kuo A."/>
            <person name="Sato A."/>
            <person name="Lyhne E.K."/>
            <person name="Kogle M.E."/>
            <person name="Wiebenga A."/>
            <person name="Kun R.S."/>
            <person name="Lubbers R.J."/>
            <person name="Makela M.R."/>
            <person name="Barry K."/>
            <person name="Chovatia M."/>
            <person name="Clum A."/>
            <person name="Daum C."/>
            <person name="Haridas S."/>
            <person name="He G."/>
            <person name="LaButti K."/>
            <person name="Lipzen A."/>
            <person name="Mondo S."/>
            <person name="Riley R."/>
            <person name="Salamov A."/>
            <person name="Simmons B.A."/>
            <person name="Magnuson J.K."/>
            <person name="Henrissat B."/>
            <person name="Mortensen U.H."/>
            <person name="Larsen T.O."/>
            <person name="Devries R.P."/>
            <person name="Grigoriev I.V."/>
            <person name="Machida M."/>
            <person name="Baker S.E."/>
            <person name="Andersen M.R."/>
        </authorList>
    </citation>
    <scope>NUCLEOTIDE SEQUENCE [LARGE SCALE GENOMIC DNA]</scope>
    <source>
        <strain evidence="9">IBT 14317</strain>
    </source>
</reference>
<dbReference type="Proteomes" id="UP000326877">
    <property type="component" value="Unassembled WGS sequence"/>
</dbReference>
<dbReference type="AlphaFoldDB" id="A0A5N7BZA9"/>
<dbReference type="PANTHER" id="PTHR47844">
    <property type="entry name" value="SYNTHASE CPS1, PUTATIVE (AFU_ORTHOLOGUE AFUA_7G02500)-RELATED"/>
    <property type="match status" value="1"/>
</dbReference>
<evidence type="ECO:0000313" key="9">
    <source>
        <dbReference type="EMBL" id="KAE8387182.1"/>
    </source>
</evidence>
<accession>A0A5N7BZA9</accession>
<feature type="transmembrane region" description="Helical" evidence="8">
    <location>
        <begin position="20"/>
        <end position="39"/>
    </location>
</feature>
<dbReference type="GO" id="GO:0016020">
    <property type="term" value="C:membrane"/>
    <property type="evidence" value="ECO:0007669"/>
    <property type="project" value="UniProtKB-SubCell"/>
</dbReference>
<evidence type="ECO:0000256" key="6">
    <source>
        <dbReference type="ARBA" id="ARBA00023136"/>
    </source>
</evidence>
<keyword evidence="4 8" id="KW-0812">Transmembrane</keyword>
<evidence type="ECO:0000256" key="8">
    <source>
        <dbReference type="SAM" id="Phobius"/>
    </source>
</evidence>
<evidence type="ECO:0000256" key="1">
    <source>
        <dbReference type="ARBA" id="ARBA00004370"/>
    </source>
</evidence>
<name>A0A5N7BZA9_PETAA</name>
<keyword evidence="7" id="KW-0325">Glycoprotein</keyword>
<comment type="subcellular location">
    <subcellularLocation>
        <location evidence="1">Membrane</location>
    </subcellularLocation>
</comment>
<keyword evidence="3" id="KW-0808">Transferase</keyword>
<sequence>MQALGGWMFVSKFIKLLGHYVRYPVDVLLLPVSILFGYFHGGIKMYAVMTLNVVSCELRLVSVLVPRLYRTMRRPPRSAFVLGNNSRLSPAPNPVFHYLTLPLDMHWPWAPSFCAYLRVMIWLI</sequence>
<evidence type="ECO:0000256" key="2">
    <source>
        <dbReference type="ARBA" id="ARBA00022676"/>
    </source>
</evidence>